<comment type="caution">
    <text evidence="5">The sequence shown here is derived from an EMBL/GenBank/DDBJ whole genome shotgun (WGS) entry which is preliminary data.</text>
</comment>
<accession>A0A814KY74</accession>
<dbReference type="Proteomes" id="UP000663879">
    <property type="component" value="Unassembled WGS sequence"/>
</dbReference>
<keyword evidence="4" id="KW-0539">Nucleus</keyword>
<name>A0A814KY74_9BILA</name>
<dbReference type="AlphaFoldDB" id="A0A814KY74"/>
<evidence type="ECO:0000256" key="1">
    <source>
        <dbReference type="ARBA" id="ARBA00004123"/>
    </source>
</evidence>
<dbReference type="InterPro" id="IPR036898">
    <property type="entry name" value="RNA_pol_Rpb7-like_N_sf"/>
</dbReference>
<dbReference type="GO" id="GO:0006352">
    <property type="term" value="P:DNA-templated transcription initiation"/>
    <property type="evidence" value="ECO:0007669"/>
    <property type="project" value="InterPro"/>
</dbReference>
<keyword evidence="2" id="KW-0240">DNA-directed RNA polymerase</keyword>
<keyword evidence="3" id="KW-0804">Transcription</keyword>
<evidence type="ECO:0000256" key="3">
    <source>
        <dbReference type="ARBA" id="ARBA00023163"/>
    </source>
</evidence>
<proteinExistence type="predicted"/>
<gene>
    <name evidence="5" type="ORF">OXX778_LOCUS19169</name>
</gene>
<sequence>MTMETEETVHISPQKREISDWDLKDKYLRLKKKSIRKLITLPPKYLGNLNKGIEETIFKANEEIFNEFGGVPIAMGKKTLLQNVGTSIDDHPFIQFFVDLECVVFVPKVDKKVKAVVNKIGETYINCLICDRINATIFKRIQGNNIKKSQSNADVSAADSENAEKNLDGLSIGDNILIRIKSIKYEPNNIFITANFEKSL</sequence>
<evidence type="ECO:0000313" key="5">
    <source>
        <dbReference type="EMBL" id="CAF1058510.1"/>
    </source>
</evidence>
<dbReference type="GO" id="GO:0005736">
    <property type="term" value="C:RNA polymerase I complex"/>
    <property type="evidence" value="ECO:0007669"/>
    <property type="project" value="TreeGrafter"/>
</dbReference>
<dbReference type="EMBL" id="CAJNOC010005663">
    <property type="protein sequence ID" value="CAF1058510.1"/>
    <property type="molecule type" value="Genomic_DNA"/>
</dbReference>
<dbReference type="Gene3D" id="3.30.1490.120">
    <property type="entry name" value="RNA polymerase Rpb7-like, N-terminal domain"/>
    <property type="match status" value="1"/>
</dbReference>
<evidence type="ECO:0000256" key="2">
    <source>
        <dbReference type="ARBA" id="ARBA00022478"/>
    </source>
</evidence>
<dbReference type="PANTHER" id="PTHR12709">
    <property type="entry name" value="DNA-DIRECTED RNA POLYMERASE II, III"/>
    <property type="match status" value="1"/>
</dbReference>
<dbReference type="PANTHER" id="PTHR12709:SF5">
    <property type="entry name" value="DNA-DIRECTED RNA POLYMERASE I SUBUNIT RPA43"/>
    <property type="match status" value="1"/>
</dbReference>
<organism evidence="5 6">
    <name type="scientific">Brachionus calyciflorus</name>
    <dbReference type="NCBI Taxonomy" id="104777"/>
    <lineage>
        <taxon>Eukaryota</taxon>
        <taxon>Metazoa</taxon>
        <taxon>Spiralia</taxon>
        <taxon>Gnathifera</taxon>
        <taxon>Rotifera</taxon>
        <taxon>Eurotatoria</taxon>
        <taxon>Monogononta</taxon>
        <taxon>Pseudotrocha</taxon>
        <taxon>Ploima</taxon>
        <taxon>Brachionidae</taxon>
        <taxon>Brachionus</taxon>
    </lineage>
</organism>
<reference evidence="5" key="1">
    <citation type="submission" date="2021-02" db="EMBL/GenBank/DDBJ databases">
        <authorList>
            <person name="Nowell W R."/>
        </authorList>
    </citation>
    <scope>NUCLEOTIDE SEQUENCE</scope>
    <source>
        <strain evidence="5">Ploen Becks lab</strain>
    </source>
</reference>
<dbReference type="InterPro" id="IPR045113">
    <property type="entry name" value="Rpb7-like"/>
</dbReference>
<comment type="subcellular location">
    <subcellularLocation>
        <location evidence="1">Nucleus</location>
    </subcellularLocation>
</comment>
<evidence type="ECO:0000256" key="4">
    <source>
        <dbReference type="ARBA" id="ARBA00023242"/>
    </source>
</evidence>
<protein>
    <submittedName>
        <fullName evidence="5">Uncharacterized protein</fullName>
    </submittedName>
</protein>
<dbReference type="GO" id="GO:0006362">
    <property type="term" value="P:transcription elongation by RNA polymerase I"/>
    <property type="evidence" value="ECO:0007669"/>
    <property type="project" value="TreeGrafter"/>
</dbReference>
<keyword evidence="6" id="KW-1185">Reference proteome</keyword>
<evidence type="ECO:0000313" key="6">
    <source>
        <dbReference type="Proteomes" id="UP000663879"/>
    </source>
</evidence>